<name>A0A5B7FTL7_PORTR</name>
<organism evidence="2 3">
    <name type="scientific">Portunus trituberculatus</name>
    <name type="common">Swimming crab</name>
    <name type="synonym">Neptunus trituberculatus</name>
    <dbReference type="NCBI Taxonomy" id="210409"/>
    <lineage>
        <taxon>Eukaryota</taxon>
        <taxon>Metazoa</taxon>
        <taxon>Ecdysozoa</taxon>
        <taxon>Arthropoda</taxon>
        <taxon>Crustacea</taxon>
        <taxon>Multicrustacea</taxon>
        <taxon>Malacostraca</taxon>
        <taxon>Eumalacostraca</taxon>
        <taxon>Eucarida</taxon>
        <taxon>Decapoda</taxon>
        <taxon>Pleocyemata</taxon>
        <taxon>Brachyura</taxon>
        <taxon>Eubrachyura</taxon>
        <taxon>Portunoidea</taxon>
        <taxon>Portunidae</taxon>
        <taxon>Portuninae</taxon>
        <taxon>Portunus</taxon>
    </lineage>
</organism>
<dbReference type="AlphaFoldDB" id="A0A5B7FTL7"/>
<evidence type="ECO:0000256" key="1">
    <source>
        <dbReference type="SAM" id="MobiDB-lite"/>
    </source>
</evidence>
<accession>A0A5B7FTL7</accession>
<comment type="caution">
    <text evidence="2">The sequence shown here is derived from an EMBL/GenBank/DDBJ whole genome shotgun (WGS) entry which is preliminary data.</text>
</comment>
<gene>
    <name evidence="2" type="ORF">E2C01_041458</name>
</gene>
<evidence type="ECO:0000313" key="2">
    <source>
        <dbReference type="EMBL" id="MPC47704.1"/>
    </source>
</evidence>
<keyword evidence="3" id="KW-1185">Reference proteome</keyword>
<feature type="compositionally biased region" description="Gly residues" evidence="1">
    <location>
        <begin position="1"/>
        <end position="24"/>
    </location>
</feature>
<dbReference type="Proteomes" id="UP000324222">
    <property type="component" value="Unassembled WGS sequence"/>
</dbReference>
<evidence type="ECO:0000313" key="3">
    <source>
        <dbReference type="Proteomes" id="UP000324222"/>
    </source>
</evidence>
<reference evidence="2 3" key="1">
    <citation type="submission" date="2019-05" db="EMBL/GenBank/DDBJ databases">
        <title>Another draft genome of Portunus trituberculatus and its Hox gene families provides insights of decapod evolution.</title>
        <authorList>
            <person name="Jeong J.-H."/>
            <person name="Song I."/>
            <person name="Kim S."/>
            <person name="Choi T."/>
            <person name="Kim D."/>
            <person name="Ryu S."/>
            <person name="Kim W."/>
        </authorList>
    </citation>
    <scope>NUCLEOTIDE SEQUENCE [LARGE SCALE GENOMIC DNA]</scope>
    <source>
        <tissue evidence="2">Muscle</tissue>
    </source>
</reference>
<feature type="region of interest" description="Disordered" evidence="1">
    <location>
        <begin position="1"/>
        <end position="35"/>
    </location>
</feature>
<protein>
    <submittedName>
        <fullName evidence="2">Uncharacterized protein</fullName>
    </submittedName>
</protein>
<proteinExistence type="predicted"/>
<dbReference type="EMBL" id="VSRR010007881">
    <property type="protein sequence ID" value="MPC47704.1"/>
    <property type="molecule type" value="Genomic_DNA"/>
</dbReference>
<sequence length="97" mass="9879">MARGEAGLGGRLDGGKAEQGGVGAAEGKEGRGGKGVVLGAARCTTVGRERERGSGLFRSSHPIAPHLISSQAPQQAADVEGGHWAHPLITEEPIVFN</sequence>